<dbReference type="Gene3D" id="2.60.120.10">
    <property type="entry name" value="Jelly Rolls"/>
    <property type="match status" value="1"/>
</dbReference>
<feature type="domain" description="Cupin type-2" evidence="1">
    <location>
        <begin position="37"/>
        <end position="104"/>
    </location>
</feature>
<comment type="caution">
    <text evidence="2">The sequence shown here is derived from an EMBL/GenBank/DDBJ whole genome shotgun (WGS) entry which is preliminary data.</text>
</comment>
<dbReference type="EMBL" id="MFCV01000047">
    <property type="protein sequence ID" value="OGE30460.1"/>
    <property type="molecule type" value="Genomic_DNA"/>
</dbReference>
<sequence>MAIKITHTKPEFEDERGYITRLVNDDSLKLRAVLYITSKKGTQRANHYHKHDYHYVYCLSGKFRYSEKDMNKPNSNTESVILEPGDLVLSKPMIAHSMEFLEDTVFLAFTTETRDQDHYESDTVRLKVAPDGK</sequence>
<dbReference type="Pfam" id="PF07883">
    <property type="entry name" value="Cupin_2"/>
    <property type="match status" value="1"/>
</dbReference>
<evidence type="ECO:0000313" key="3">
    <source>
        <dbReference type="Proteomes" id="UP000176902"/>
    </source>
</evidence>
<dbReference type="Proteomes" id="UP000176902">
    <property type="component" value="Unassembled WGS sequence"/>
</dbReference>
<dbReference type="STRING" id="1797768.A3C59_00560"/>
<dbReference type="InterPro" id="IPR014710">
    <property type="entry name" value="RmlC-like_jellyroll"/>
</dbReference>
<dbReference type="InterPro" id="IPR013096">
    <property type="entry name" value="Cupin_2"/>
</dbReference>
<proteinExistence type="predicted"/>
<dbReference type="SUPFAM" id="SSF51182">
    <property type="entry name" value="RmlC-like cupins"/>
    <property type="match status" value="1"/>
</dbReference>
<evidence type="ECO:0000259" key="1">
    <source>
        <dbReference type="Pfam" id="PF07883"/>
    </source>
</evidence>
<organism evidence="2 3">
    <name type="scientific">Candidatus Daviesbacteria bacterium RIFCSPHIGHO2_02_FULL_36_13</name>
    <dbReference type="NCBI Taxonomy" id="1797768"/>
    <lineage>
        <taxon>Bacteria</taxon>
        <taxon>Candidatus Daviesiibacteriota</taxon>
    </lineage>
</organism>
<evidence type="ECO:0000313" key="2">
    <source>
        <dbReference type="EMBL" id="OGE30460.1"/>
    </source>
</evidence>
<dbReference type="AlphaFoldDB" id="A0A1F5JPU7"/>
<dbReference type="InterPro" id="IPR011051">
    <property type="entry name" value="RmlC_Cupin_sf"/>
</dbReference>
<protein>
    <recommendedName>
        <fullName evidence="1">Cupin type-2 domain-containing protein</fullName>
    </recommendedName>
</protein>
<gene>
    <name evidence="2" type="ORF">A3C59_00560</name>
</gene>
<reference evidence="2 3" key="1">
    <citation type="journal article" date="2016" name="Nat. Commun.">
        <title>Thousands of microbial genomes shed light on interconnected biogeochemical processes in an aquifer system.</title>
        <authorList>
            <person name="Anantharaman K."/>
            <person name="Brown C.T."/>
            <person name="Hug L.A."/>
            <person name="Sharon I."/>
            <person name="Castelle C.J."/>
            <person name="Probst A.J."/>
            <person name="Thomas B.C."/>
            <person name="Singh A."/>
            <person name="Wilkins M.J."/>
            <person name="Karaoz U."/>
            <person name="Brodie E.L."/>
            <person name="Williams K.H."/>
            <person name="Hubbard S.S."/>
            <person name="Banfield J.F."/>
        </authorList>
    </citation>
    <scope>NUCLEOTIDE SEQUENCE [LARGE SCALE GENOMIC DNA]</scope>
</reference>
<name>A0A1F5JPU7_9BACT</name>
<accession>A0A1F5JPU7</accession>